<protein>
    <submittedName>
        <fullName evidence="3">Unannotated protein</fullName>
    </submittedName>
</protein>
<evidence type="ECO:0000313" key="2">
    <source>
        <dbReference type="EMBL" id="CAB4644730.1"/>
    </source>
</evidence>
<gene>
    <name evidence="3" type="ORF">UFOPK2166_00921</name>
    <name evidence="2" type="ORF">UFOPK2195_00141</name>
    <name evidence="4" type="ORF">UFOPK2657_00450</name>
    <name evidence="5" type="ORF">UFOPK2872_00231</name>
    <name evidence="6" type="ORF">UFOPK4000_00095</name>
</gene>
<accession>A0A6J6KTJ7</accession>
<keyword evidence="1" id="KW-1133">Transmembrane helix</keyword>
<name>A0A6J6KTJ7_9ZZZZ</name>
<evidence type="ECO:0000256" key="1">
    <source>
        <dbReference type="SAM" id="Phobius"/>
    </source>
</evidence>
<dbReference type="EMBL" id="CAEZWH010000012">
    <property type="protein sequence ID" value="CAB4644730.1"/>
    <property type="molecule type" value="Genomic_DNA"/>
</dbReference>
<sequence length="92" mass="11093">MSVRTYLGLLLAIVVRPWLWVTAVRQGWRMIPNRWWTRAPFLPVPAKAYVQFRLITQYGTAEHDPYIYDVIDYLEWSRDWHSTNRSNGRRRG</sequence>
<dbReference type="AlphaFoldDB" id="A0A6J6KTJ7"/>
<evidence type="ECO:0000313" key="6">
    <source>
        <dbReference type="EMBL" id="CAB4980960.1"/>
    </source>
</evidence>
<evidence type="ECO:0000313" key="4">
    <source>
        <dbReference type="EMBL" id="CAB4709589.1"/>
    </source>
</evidence>
<dbReference type="EMBL" id="CAEZYG010000056">
    <property type="protein sequence ID" value="CAB4709589.1"/>
    <property type="molecule type" value="Genomic_DNA"/>
</dbReference>
<dbReference type="EMBL" id="CAFBOT010000007">
    <property type="protein sequence ID" value="CAB4980960.1"/>
    <property type="molecule type" value="Genomic_DNA"/>
</dbReference>
<evidence type="ECO:0000313" key="3">
    <source>
        <dbReference type="EMBL" id="CAB4652842.1"/>
    </source>
</evidence>
<keyword evidence="1" id="KW-0472">Membrane</keyword>
<evidence type="ECO:0000313" key="5">
    <source>
        <dbReference type="EMBL" id="CAB4756220.1"/>
    </source>
</evidence>
<dbReference type="EMBL" id="CAEZWB010000125">
    <property type="protein sequence ID" value="CAB4652842.1"/>
    <property type="molecule type" value="Genomic_DNA"/>
</dbReference>
<dbReference type="EMBL" id="CAEZZM010000013">
    <property type="protein sequence ID" value="CAB4756220.1"/>
    <property type="molecule type" value="Genomic_DNA"/>
</dbReference>
<organism evidence="3">
    <name type="scientific">freshwater metagenome</name>
    <dbReference type="NCBI Taxonomy" id="449393"/>
    <lineage>
        <taxon>unclassified sequences</taxon>
        <taxon>metagenomes</taxon>
        <taxon>ecological metagenomes</taxon>
    </lineage>
</organism>
<proteinExistence type="predicted"/>
<reference evidence="3" key="1">
    <citation type="submission" date="2020-05" db="EMBL/GenBank/DDBJ databases">
        <authorList>
            <person name="Chiriac C."/>
            <person name="Salcher M."/>
            <person name="Ghai R."/>
            <person name="Kavagutti S V."/>
        </authorList>
    </citation>
    <scope>NUCLEOTIDE SEQUENCE</scope>
</reference>
<keyword evidence="1" id="KW-0812">Transmembrane</keyword>
<feature type="transmembrane region" description="Helical" evidence="1">
    <location>
        <begin position="6"/>
        <end position="24"/>
    </location>
</feature>